<evidence type="ECO:0000256" key="1">
    <source>
        <dbReference type="ARBA" id="ARBA00004117"/>
    </source>
</evidence>
<sequence>MTVSDPTTGAALSLDALRAPSAAERAPRPQEGAAEVSFADRLGQAIEHVAAAQRKGSAAATDYELGRTDDIAAVMIDKQVASLNFQLTMEVRNKALKAYKDIMNMPV</sequence>
<keyword evidence="7" id="KW-0966">Cell projection</keyword>
<dbReference type="OrthoDB" id="8909229at2"/>
<evidence type="ECO:0000256" key="5">
    <source>
        <dbReference type="NCBIfam" id="TIGR00205"/>
    </source>
</evidence>
<dbReference type="InterPro" id="IPR001624">
    <property type="entry name" value="FliE"/>
</dbReference>
<accession>A0A3D9BXW3</accession>
<proteinExistence type="inferred from homology"/>
<keyword evidence="3 4" id="KW-0975">Bacterial flagellum</keyword>
<dbReference type="EMBL" id="QOHR01000002">
    <property type="protein sequence ID" value="REC58355.1"/>
    <property type="molecule type" value="Genomic_DNA"/>
</dbReference>
<protein>
    <recommendedName>
        <fullName evidence="4 5">Flagellar hook-basal body complex protein FliE</fullName>
    </recommendedName>
</protein>
<organism evidence="7 8">
    <name type="scientific">Rhodosalinus sediminis</name>
    <dbReference type="NCBI Taxonomy" id="1940533"/>
    <lineage>
        <taxon>Bacteria</taxon>
        <taxon>Pseudomonadati</taxon>
        <taxon>Pseudomonadota</taxon>
        <taxon>Alphaproteobacteria</taxon>
        <taxon>Rhodobacterales</taxon>
        <taxon>Paracoccaceae</taxon>
        <taxon>Rhodosalinus</taxon>
    </lineage>
</organism>
<dbReference type="GO" id="GO:0005198">
    <property type="term" value="F:structural molecule activity"/>
    <property type="evidence" value="ECO:0007669"/>
    <property type="project" value="UniProtKB-UniRule"/>
</dbReference>
<comment type="subcellular location">
    <subcellularLocation>
        <location evidence="1 4">Bacterial flagellum basal body</location>
    </subcellularLocation>
</comment>
<comment type="caution">
    <text evidence="7">The sequence shown here is derived from an EMBL/GenBank/DDBJ whole genome shotgun (WGS) entry which is preliminary data.</text>
</comment>
<dbReference type="GO" id="GO:0003774">
    <property type="term" value="F:cytoskeletal motor activity"/>
    <property type="evidence" value="ECO:0007669"/>
    <property type="project" value="InterPro"/>
</dbReference>
<keyword evidence="8" id="KW-1185">Reference proteome</keyword>
<gene>
    <name evidence="4 7" type="primary">fliE</name>
    <name evidence="7" type="ORF">DRV84_01960</name>
</gene>
<evidence type="ECO:0000256" key="2">
    <source>
        <dbReference type="ARBA" id="ARBA00009272"/>
    </source>
</evidence>
<dbReference type="HAMAP" id="MF_00724">
    <property type="entry name" value="FliE"/>
    <property type="match status" value="1"/>
</dbReference>
<evidence type="ECO:0000256" key="4">
    <source>
        <dbReference type="HAMAP-Rule" id="MF_00724"/>
    </source>
</evidence>
<feature type="region of interest" description="Disordered" evidence="6">
    <location>
        <begin position="14"/>
        <end position="34"/>
    </location>
</feature>
<evidence type="ECO:0000313" key="7">
    <source>
        <dbReference type="EMBL" id="REC58355.1"/>
    </source>
</evidence>
<dbReference type="PANTHER" id="PTHR34653">
    <property type="match status" value="1"/>
</dbReference>
<dbReference type="Pfam" id="PF02049">
    <property type="entry name" value="FliE"/>
    <property type="match status" value="1"/>
</dbReference>
<dbReference type="RefSeq" id="WP_115978080.1">
    <property type="nucleotide sequence ID" value="NZ_QOHR01000002.1"/>
</dbReference>
<evidence type="ECO:0000313" key="8">
    <source>
        <dbReference type="Proteomes" id="UP000257131"/>
    </source>
</evidence>
<keyword evidence="7" id="KW-0282">Flagellum</keyword>
<keyword evidence="7" id="KW-0969">Cilium</keyword>
<dbReference type="PRINTS" id="PR01006">
    <property type="entry name" value="FLGHOOKFLIE"/>
</dbReference>
<dbReference type="NCBIfam" id="TIGR00205">
    <property type="entry name" value="fliE"/>
    <property type="match status" value="1"/>
</dbReference>
<dbReference type="GO" id="GO:0071973">
    <property type="term" value="P:bacterial-type flagellum-dependent cell motility"/>
    <property type="evidence" value="ECO:0007669"/>
    <property type="project" value="InterPro"/>
</dbReference>
<comment type="similarity">
    <text evidence="2 4">Belongs to the FliE family.</text>
</comment>
<name>A0A3D9BXW3_9RHOB</name>
<dbReference type="PANTHER" id="PTHR34653:SF1">
    <property type="entry name" value="FLAGELLAR HOOK-BASAL BODY COMPLEX PROTEIN FLIE"/>
    <property type="match status" value="1"/>
</dbReference>
<reference evidence="7 8" key="1">
    <citation type="journal article" date="2017" name="Int. J. Syst. Evol. Microbiol.">
        <title>Rhodosalinus sediminis gen. nov., sp. nov., isolated from marine saltern.</title>
        <authorList>
            <person name="Guo L.Y."/>
            <person name="Ling S.K."/>
            <person name="Li C.M."/>
            <person name="Chen G.J."/>
            <person name="Du Z.J."/>
        </authorList>
    </citation>
    <scope>NUCLEOTIDE SEQUENCE [LARGE SCALE GENOMIC DNA]</scope>
    <source>
        <strain evidence="7 8">WDN1C137</strain>
    </source>
</reference>
<dbReference type="Proteomes" id="UP000257131">
    <property type="component" value="Unassembled WGS sequence"/>
</dbReference>
<dbReference type="GO" id="GO:0009425">
    <property type="term" value="C:bacterial-type flagellum basal body"/>
    <property type="evidence" value="ECO:0007669"/>
    <property type="project" value="UniProtKB-SubCell"/>
</dbReference>
<evidence type="ECO:0000256" key="6">
    <source>
        <dbReference type="SAM" id="MobiDB-lite"/>
    </source>
</evidence>
<evidence type="ECO:0000256" key="3">
    <source>
        <dbReference type="ARBA" id="ARBA00023143"/>
    </source>
</evidence>
<dbReference type="AlphaFoldDB" id="A0A3D9BXW3"/>